<evidence type="ECO:0000259" key="3">
    <source>
        <dbReference type="Pfam" id="PF13568"/>
    </source>
</evidence>
<dbReference type="InterPro" id="IPR025665">
    <property type="entry name" value="Beta-barrel_OMP_2"/>
</dbReference>
<dbReference type="Gene3D" id="2.40.160.20">
    <property type="match status" value="1"/>
</dbReference>
<evidence type="ECO:0000313" key="5">
    <source>
        <dbReference type="Proteomes" id="UP000823847"/>
    </source>
</evidence>
<dbReference type="Proteomes" id="UP000823847">
    <property type="component" value="Unassembled WGS sequence"/>
</dbReference>
<accession>A0A9D2BPW7</accession>
<comment type="caution">
    <text evidence="4">The sequence shown here is derived from an EMBL/GenBank/DDBJ whole genome shotgun (WGS) entry which is preliminary data.</text>
</comment>
<reference evidence="4" key="1">
    <citation type="journal article" date="2021" name="PeerJ">
        <title>Extensive microbial diversity within the chicken gut microbiome revealed by metagenomics and culture.</title>
        <authorList>
            <person name="Gilroy R."/>
            <person name="Ravi A."/>
            <person name="Getino M."/>
            <person name="Pursley I."/>
            <person name="Horton D.L."/>
            <person name="Alikhan N.F."/>
            <person name="Baker D."/>
            <person name="Gharbi K."/>
            <person name="Hall N."/>
            <person name="Watson M."/>
            <person name="Adriaenssens E.M."/>
            <person name="Foster-Nyarko E."/>
            <person name="Jarju S."/>
            <person name="Secka A."/>
            <person name="Antonio M."/>
            <person name="Oren A."/>
            <person name="Chaudhuri R.R."/>
            <person name="La Ragione R."/>
            <person name="Hildebrand F."/>
            <person name="Pallen M.J."/>
        </authorList>
    </citation>
    <scope>NUCLEOTIDE SEQUENCE</scope>
    <source>
        <strain evidence="4">ChiHecec2B26-12326</strain>
    </source>
</reference>
<keyword evidence="2" id="KW-0812">Transmembrane</keyword>
<gene>
    <name evidence="4" type="ORF">H9848_05465</name>
</gene>
<reference evidence="4" key="2">
    <citation type="submission" date="2021-04" db="EMBL/GenBank/DDBJ databases">
        <authorList>
            <person name="Gilroy R."/>
        </authorList>
    </citation>
    <scope>NUCLEOTIDE SEQUENCE</scope>
    <source>
        <strain evidence="4">ChiHecec2B26-12326</strain>
    </source>
</reference>
<keyword evidence="2" id="KW-0472">Membrane</keyword>
<name>A0A9D2BPW7_9BACT</name>
<sequence>MNENERDKWDDAIRSRLKDFEADTTPADWEAIAGRLPGKAPVPLRRTRRYWTVAAAIAALSLLSGGIYFYERKAGEAIPALASIPAGQTADEGKLAEEPARRPAERTPLLATAGERGVKGISVARAPRALARVSRGVSPDRGVTMRAAVLAEGRDTSLVAGNRQAAEASPASADRKESAATRGRALITEAAPVSSAENVSGKKRGKVRKWGFGMGGGGFSVGADNMVPRYVTNSDALRSENLMALNALDAAMAPPAETDIRHRTPIGFGLSVSRYLNDRFSLQTGVTYSYLRSEWSTNNTYHVDNDQRLHFIGIPLSLTYKIAEWNRFQFYASAGGMTEVNVAGKRKMKLFSDDVEILAQSERVRMKEWLWSVNARMGVSYPIIRFVSAFGEVGASYYFDNGSDIETIHSEKPFNVSLQFGFRFGF</sequence>
<feature type="domain" description="Outer membrane protein beta-barrel" evidence="3">
    <location>
        <begin position="256"/>
        <end position="398"/>
    </location>
</feature>
<evidence type="ECO:0000256" key="1">
    <source>
        <dbReference type="SAM" id="MobiDB-lite"/>
    </source>
</evidence>
<dbReference type="Pfam" id="PF13568">
    <property type="entry name" value="OMP_b-brl_2"/>
    <property type="match status" value="1"/>
</dbReference>
<feature type="transmembrane region" description="Helical" evidence="2">
    <location>
        <begin position="50"/>
        <end position="70"/>
    </location>
</feature>
<organism evidence="4 5">
    <name type="scientific">Candidatus Parabacteroides intestinigallinarum</name>
    <dbReference type="NCBI Taxonomy" id="2838722"/>
    <lineage>
        <taxon>Bacteria</taxon>
        <taxon>Pseudomonadati</taxon>
        <taxon>Bacteroidota</taxon>
        <taxon>Bacteroidia</taxon>
        <taxon>Bacteroidales</taxon>
        <taxon>Tannerellaceae</taxon>
        <taxon>Parabacteroides</taxon>
    </lineage>
</organism>
<dbReference type="InterPro" id="IPR011250">
    <property type="entry name" value="OMP/PagP_B-barrel"/>
</dbReference>
<keyword evidence="2" id="KW-1133">Transmembrane helix</keyword>
<evidence type="ECO:0000313" key="4">
    <source>
        <dbReference type="EMBL" id="HIX86037.1"/>
    </source>
</evidence>
<dbReference type="EMBL" id="DXEN01000037">
    <property type="protein sequence ID" value="HIX86037.1"/>
    <property type="molecule type" value="Genomic_DNA"/>
</dbReference>
<evidence type="ECO:0000256" key="2">
    <source>
        <dbReference type="SAM" id="Phobius"/>
    </source>
</evidence>
<feature type="region of interest" description="Disordered" evidence="1">
    <location>
        <begin position="160"/>
        <end position="181"/>
    </location>
</feature>
<dbReference type="SUPFAM" id="SSF56925">
    <property type="entry name" value="OMPA-like"/>
    <property type="match status" value="1"/>
</dbReference>
<protein>
    <submittedName>
        <fullName evidence="4">Outer membrane beta-barrel protein</fullName>
    </submittedName>
</protein>
<proteinExistence type="predicted"/>
<dbReference type="AlphaFoldDB" id="A0A9D2BPW7"/>